<evidence type="ECO:0000256" key="3">
    <source>
        <dbReference type="ARBA" id="ARBA00022670"/>
    </source>
</evidence>
<accession>A0ABW3IYD5</accession>
<evidence type="ECO:0000313" key="9">
    <source>
        <dbReference type="EMBL" id="MFD0982828.1"/>
    </source>
</evidence>
<organism evidence="9 10">
    <name type="scientific">Tropicimonas aquimaris</name>
    <dbReference type="NCBI Taxonomy" id="914152"/>
    <lineage>
        <taxon>Bacteria</taxon>
        <taxon>Pseudomonadati</taxon>
        <taxon>Pseudomonadota</taxon>
        <taxon>Alphaproteobacteria</taxon>
        <taxon>Rhodobacterales</taxon>
        <taxon>Roseobacteraceae</taxon>
        <taxon>Tropicimonas</taxon>
    </lineage>
</organism>
<evidence type="ECO:0000259" key="8">
    <source>
        <dbReference type="Pfam" id="PF08823"/>
    </source>
</evidence>
<dbReference type="SUPFAM" id="SSF50494">
    <property type="entry name" value="Trypsin-like serine proteases"/>
    <property type="match status" value="1"/>
</dbReference>
<dbReference type="EC" id="3.4.21.-" evidence="7"/>
<dbReference type="PANTHER" id="PTHR43019:SF23">
    <property type="entry name" value="PROTEASE DO-LIKE 5, CHLOROPLASTIC"/>
    <property type="match status" value="1"/>
</dbReference>
<proteinExistence type="inferred from homology"/>
<dbReference type="Pfam" id="PF13365">
    <property type="entry name" value="Trypsin_2"/>
    <property type="match status" value="1"/>
</dbReference>
<evidence type="ECO:0000313" key="10">
    <source>
        <dbReference type="Proteomes" id="UP001597108"/>
    </source>
</evidence>
<name>A0ABW3IYD5_9RHOB</name>
<dbReference type="InterPro" id="IPR043504">
    <property type="entry name" value="Peptidase_S1_PA_chymotrypsin"/>
</dbReference>
<keyword evidence="5 7" id="KW-0378">Hydrolase</keyword>
<evidence type="ECO:0000256" key="1">
    <source>
        <dbReference type="ARBA" id="ARBA00004613"/>
    </source>
</evidence>
<dbReference type="RefSeq" id="WP_386079358.1">
    <property type="nucleotide sequence ID" value="NZ_JBHTJT010000060.1"/>
</dbReference>
<keyword evidence="3 7" id="KW-0645">Protease</keyword>
<dbReference type="Proteomes" id="UP001597108">
    <property type="component" value="Unassembled WGS sequence"/>
</dbReference>
<dbReference type="EMBL" id="JBHTJT010000060">
    <property type="protein sequence ID" value="MFD0982828.1"/>
    <property type="molecule type" value="Genomic_DNA"/>
</dbReference>
<keyword evidence="10" id="KW-1185">Reference proteome</keyword>
<evidence type="ECO:0000256" key="7">
    <source>
        <dbReference type="RuleBase" id="RU004296"/>
    </source>
</evidence>
<keyword evidence="4" id="KW-0732">Signal</keyword>
<dbReference type="InterPro" id="IPR009003">
    <property type="entry name" value="Peptidase_S1_PA"/>
</dbReference>
<sequence length="537" mass="57145">MASRPNTVEARAFIEQNGLQENARVFMSESGWLAIVVGTVPTETSAARIKALATSGKIPADSFCSSGRGFTQSIDWRSDPPTLQRANADLEAPFDARPLTWDEKRFLQAGLSLLGYYNGLLDGAWGRGSQSAMEVFAWEVAETEPFNAHAAILASITEQALKNGGWRIRFFRDFGVSVAVPDGSVVRTQRSPTTEVWRDTQTGIEFGFGVLSQAQAERLHSDILSEHVGNNEPYVVRVEGAAVTSVDTQVGMKYVRSRYMEGKWTSVSVLVPPAHIEVGDFVVATISFGPQAPLSLPKGGYLDRLATEMSKALDEPVPPATVSQEPRSNEVTRQPVVRGSGTAFLINDQGVVLTNNHVVEGCNSITVNGQPASVIAASEEFDLAAVKTSIPMGAYLVFAEKAGGLNSDITTAGFPLHDFLGGLNVERGTVSSLKGLGGDLKTMQISAPIQPGNSGGPVVNSRGEVVGVVVSKIKLDYAMEAYGVVPDNVGFAIRGEAAKMFLGSNGVAFDEAAATEPLPPEALAERLQAATVLLECE</sequence>
<protein>
    <recommendedName>
        <fullName evidence="7">Serine protease</fullName>
        <ecNumber evidence="7">3.4.21.-</ecNumber>
    </recommendedName>
</protein>
<dbReference type="InterPro" id="IPR014927">
    <property type="entry name" value="PG-bd_2"/>
</dbReference>
<comment type="caution">
    <text evidence="9">The sequence shown here is derived from an EMBL/GenBank/DDBJ whole genome shotgun (WGS) entry which is preliminary data.</text>
</comment>
<keyword evidence="6 7" id="KW-0720">Serine protease</keyword>
<dbReference type="PANTHER" id="PTHR43019">
    <property type="entry name" value="SERINE ENDOPROTEASE DEGS"/>
    <property type="match status" value="1"/>
</dbReference>
<reference evidence="10" key="1">
    <citation type="journal article" date="2019" name="Int. J. Syst. Evol. Microbiol.">
        <title>The Global Catalogue of Microorganisms (GCM) 10K type strain sequencing project: providing services to taxonomists for standard genome sequencing and annotation.</title>
        <authorList>
            <consortium name="The Broad Institute Genomics Platform"/>
            <consortium name="The Broad Institute Genome Sequencing Center for Infectious Disease"/>
            <person name="Wu L."/>
            <person name="Ma J."/>
        </authorList>
    </citation>
    <scope>NUCLEOTIDE SEQUENCE [LARGE SCALE GENOMIC DNA]</scope>
    <source>
        <strain evidence="10">CCUG 60524</strain>
    </source>
</reference>
<feature type="domain" description="Putative peptidoglycan binding" evidence="8">
    <location>
        <begin position="92"/>
        <end position="137"/>
    </location>
</feature>
<dbReference type="Gene3D" id="2.40.10.10">
    <property type="entry name" value="Trypsin-like serine proteases"/>
    <property type="match status" value="2"/>
</dbReference>
<dbReference type="PRINTS" id="PR00839">
    <property type="entry name" value="V8PROTEASE"/>
</dbReference>
<dbReference type="Pfam" id="PF08823">
    <property type="entry name" value="PG_binding_2"/>
    <property type="match status" value="1"/>
</dbReference>
<evidence type="ECO:0000256" key="4">
    <source>
        <dbReference type="ARBA" id="ARBA00022729"/>
    </source>
</evidence>
<gene>
    <name evidence="9" type="ORF">ACFQ2S_24640</name>
</gene>
<evidence type="ECO:0000256" key="2">
    <source>
        <dbReference type="ARBA" id="ARBA00008764"/>
    </source>
</evidence>
<evidence type="ECO:0000256" key="6">
    <source>
        <dbReference type="ARBA" id="ARBA00022825"/>
    </source>
</evidence>
<dbReference type="InterPro" id="IPR008256">
    <property type="entry name" value="Peptidase_S1B"/>
</dbReference>
<comment type="subcellular location">
    <subcellularLocation>
        <location evidence="1">Secreted</location>
    </subcellularLocation>
</comment>
<comment type="similarity">
    <text evidence="2 7">Belongs to the peptidase S1B family.</text>
</comment>
<evidence type="ECO:0000256" key="5">
    <source>
        <dbReference type="ARBA" id="ARBA00022801"/>
    </source>
</evidence>